<dbReference type="Gene3D" id="3.20.20.70">
    <property type="entry name" value="Aldolase class I"/>
    <property type="match status" value="1"/>
</dbReference>
<gene>
    <name evidence="4" type="primary">deoC</name>
    <name evidence="4" type="ORF">H8693_06620</name>
</gene>
<evidence type="ECO:0000313" key="4">
    <source>
        <dbReference type="EMBL" id="MBC8538605.1"/>
    </source>
</evidence>
<comment type="caution">
    <text evidence="4">The sequence shown here is derived from an EMBL/GenBank/DDBJ whole genome shotgun (WGS) entry which is preliminary data.</text>
</comment>
<protein>
    <recommendedName>
        <fullName evidence="3">Deoxyribose-phosphate aldolase</fullName>
        <ecNumber evidence="3">4.1.2.4</ecNumber>
    </recommendedName>
</protein>
<proteinExistence type="predicted"/>
<evidence type="ECO:0000256" key="2">
    <source>
        <dbReference type="ARBA" id="ARBA00023270"/>
    </source>
</evidence>
<dbReference type="PIRSF" id="PIRSF001357">
    <property type="entry name" value="DeoC"/>
    <property type="match status" value="1"/>
</dbReference>
<sequence length="223" mass="24692">MTQKAYELARMLDSVRINPRDTFEDMKQLVADAKKYDYWLVYGLSCYNEYLIQELKGTKTLVGGAVGCASSAGEESTEEKVFAAKHWVEIGCHELDMFMNVPMLRSGMHDKVLEEVQKIREVAPGILKVIIQSPMLNPEEIKIASEICVQAKADFVKTASGFYGPTTVEQVKIIKETVGDRAQIKAAGGVNGIEMIEELKALGVTRFGLSNPKSVAILDELNK</sequence>
<dbReference type="InterPro" id="IPR011343">
    <property type="entry name" value="DeoC"/>
</dbReference>
<dbReference type="PANTHER" id="PTHR10889">
    <property type="entry name" value="DEOXYRIBOSE-PHOSPHATE ALDOLASE"/>
    <property type="match status" value="1"/>
</dbReference>
<dbReference type="EMBL" id="JACRSS010000003">
    <property type="protein sequence ID" value="MBC8538605.1"/>
    <property type="molecule type" value="Genomic_DNA"/>
</dbReference>
<dbReference type="GO" id="GO:0004139">
    <property type="term" value="F:deoxyribose-phosphate aldolase activity"/>
    <property type="evidence" value="ECO:0007669"/>
    <property type="project" value="UniProtKB-UniRule"/>
</dbReference>
<dbReference type="NCBIfam" id="TIGR00126">
    <property type="entry name" value="deoC"/>
    <property type="match status" value="1"/>
</dbReference>
<keyword evidence="5" id="KW-1185">Reference proteome</keyword>
<keyword evidence="2" id="KW-0704">Schiff base</keyword>
<dbReference type="SMART" id="SM01133">
    <property type="entry name" value="DeoC"/>
    <property type="match status" value="1"/>
</dbReference>
<dbReference type="RefSeq" id="WP_178621225.1">
    <property type="nucleotide sequence ID" value="NZ_JACRSS010000003.1"/>
</dbReference>
<dbReference type="InterPro" id="IPR002915">
    <property type="entry name" value="DeoC/FbaB/LacD_aldolase"/>
</dbReference>
<evidence type="ECO:0000256" key="1">
    <source>
        <dbReference type="ARBA" id="ARBA00022490"/>
    </source>
</evidence>
<dbReference type="Proteomes" id="UP000617951">
    <property type="component" value="Unassembled WGS sequence"/>
</dbReference>
<keyword evidence="1" id="KW-0963">Cytoplasm</keyword>
<dbReference type="GO" id="GO:0005737">
    <property type="term" value="C:cytoplasm"/>
    <property type="evidence" value="ECO:0007669"/>
    <property type="project" value="InterPro"/>
</dbReference>
<dbReference type="PANTHER" id="PTHR10889:SF1">
    <property type="entry name" value="DEOXYRIBOSE-PHOSPHATE ALDOLASE"/>
    <property type="match status" value="1"/>
</dbReference>
<evidence type="ECO:0000313" key="5">
    <source>
        <dbReference type="Proteomes" id="UP000617951"/>
    </source>
</evidence>
<accession>A0A926DK64</accession>
<dbReference type="SUPFAM" id="SSF51569">
    <property type="entry name" value="Aldolase"/>
    <property type="match status" value="1"/>
</dbReference>
<reference evidence="4" key="1">
    <citation type="submission" date="2020-08" db="EMBL/GenBank/DDBJ databases">
        <title>Genome public.</title>
        <authorList>
            <person name="Liu C."/>
            <person name="Sun Q."/>
        </authorList>
    </citation>
    <scope>NUCLEOTIDE SEQUENCE</scope>
    <source>
        <strain evidence="4">NSJ-63</strain>
    </source>
</reference>
<keyword evidence="4" id="KW-0456">Lyase</keyword>
<dbReference type="EC" id="4.1.2.4" evidence="3"/>
<dbReference type="InterPro" id="IPR013785">
    <property type="entry name" value="Aldolase_TIM"/>
</dbReference>
<dbReference type="GO" id="GO:0009264">
    <property type="term" value="P:deoxyribonucleotide catabolic process"/>
    <property type="evidence" value="ECO:0007669"/>
    <property type="project" value="UniProtKB-UniRule"/>
</dbReference>
<organism evidence="4 5">
    <name type="scientific">Guopingia tenuis</name>
    <dbReference type="NCBI Taxonomy" id="2763656"/>
    <lineage>
        <taxon>Bacteria</taxon>
        <taxon>Bacillati</taxon>
        <taxon>Bacillota</taxon>
        <taxon>Clostridia</taxon>
        <taxon>Christensenellales</taxon>
        <taxon>Christensenellaceae</taxon>
        <taxon>Guopingia</taxon>
    </lineage>
</organism>
<dbReference type="AlphaFoldDB" id="A0A926DK64"/>
<dbReference type="GO" id="GO:0016052">
    <property type="term" value="P:carbohydrate catabolic process"/>
    <property type="evidence" value="ECO:0007669"/>
    <property type="project" value="TreeGrafter"/>
</dbReference>
<evidence type="ECO:0000256" key="3">
    <source>
        <dbReference type="NCBIfam" id="TIGR00126"/>
    </source>
</evidence>
<name>A0A926DK64_9FIRM</name>